<evidence type="ECO:0000256" key="7">
    <source>
        <dbReference type="ARBA" id="ARBA00022840"/>
    </source>
</evidence>
<protein>
    <recommendedName>
        <fullName evidence="11">Leucine-rich repeat-containing N-terminal plant-type domain-containing protein</fullName>
    </recommendedName>
</protein>
<dbReference type="InterPro" id="IPR050647">
    <property type="entry name" value="Plant_LRR-RLKs"/>
</dbReference>
<evidence type="ECO:0000256" key="1">
    <source>
        <dbReference type="ARBA" id="ARBA00004236"/>
    </source>
</evidence>
<feature type="domain" description="Leucine-rich repeat-containing N-terminal plant-type" evidence="11">
    <location>
        <begin position="160"/>
        <end position="199"/>
    </location>
</feature>
<keyword evidence="5" id="KW-0677">Repeat</keyword>
<dbReference type="PANTHER" id="PTHR48056">
    <property type="entry name" value="LRR RECEPTOR-LIKE SERINE/THREONINE-PROTEIN KINASE-RELATED"/>
    <property type="match status" value="1"/>
</dbReference>
<dbReference type="Pfam" id="PF00560">
    <property type="entry name" value="LRR_1"/>
    <property type="match status" value="2"/>
</dbReference>
<evidence type="ECO:0000256" key="5">
    <source>
        <dbReference type="ARBA" id="ARBA00022737"/>
    </source>
</evidence>
<keyword evidence="4 10" id="KW-0732">Signal</keyword>
<accession>A0A2R6VXD2</accession>
<evidence type="ECO:0000313" key="12">
    <source>
        <dbReference type="EMBL" id="PTQ26262.1"/>
    </source>
</evidence>
<dbReference type="OMA" id="FKHTNDI"/>
<evidence type="ECO:0000259" key="11">
    <source>
        <dbReference type="Pfam" id="PF08263"/>
    </source>
</evidence>
<dbReference type="AlphaFoldDB" id="A0A2R6VXD2"/>
<proteinExistence type="predicted"/>
<dbReference type="FunFam" id="3.80.10.10:FF:000041">
    <property type="entry name" value="LRR receptor-like serine/threonine-protein kinase ERECTA"/>
    <property type="match status" value="1"/>
</dbReference>
<evidence type="ECO:0000256" key="8">
    <source>
        <dbReference type="ARBA" id="ARBA00023136"/>
    </source>
</evidence>
<dbReference type="OrthoDB" id="676979at2759"/>
<evidence type="ECO:0000256" key="6">
    <source>
        <dbReference type="ARBA" id="ARBA00022741"/>
    </source>
</evidence>
<keyword evidence="8" id="KW-0472">Membrane</keyword>
<name>A0A2R6VXD2_MARPO</name>
<organism evidence="12 13">
    <name type="scientific">Marchantia polymorpha</name>
    <name type="common">Common liverwort</name>
    <name type="synonym">Marchantia aquatica</name>
    <dbReference type="NCBI Taxonomy" id="3197"/>
    <lineage>
        <taxon>Eukaryota</taxon>
        <taxon>Viridiplantae</taxon>
        <taxon>Streptophyta</taxon>
        <taxon>Embryophyta</taxon>
        <taxon>Marchantiophyta</taxon>
        <taxon>Marchantiopsida</taxon>
        <taxon>Marchantiidae</taxon>
        <taxon>Marchantiales</taxon>
        <taxon>Marchantiaceae</taxon>
        <taxon>Marchantia</taxon>
    </lineage>
</organism>
<feature type="non-terminal residue" evidence="12">
    <location>
        <position position="595"/>
    </location>
</feature>
<evidence type="ECO:0000256" key="4">
    <source>
        <dbReference type="ARBA" id="ARBA00022729"/>
    </source>
</evidence>
<dbReference type="Gene3D" id="3.80.10.10">
    <property type="entry name" value="Ribonuclease Inhibitor"/>
    <property type="match status" value="3"/>
</dbReference>
<dbReference type="EMBL" id="KZ775251">
    <property type="protein sequence ID" value="PTQ26262.1"/>
    <property type="molecule type" value="Genomic_DNA"/>
</dbReference>
<dbReference type="Pfam" id="PF08263">
    <property type="entry name" value="LRRNT_2"/>
    <property type="match status" value="1"/>
</dbReference>
<dbReference type="GO" id="GO:0005886">
    <property type="term" value="C:plasma membrane"/>
    <property type="evidence" value="ECO:0007669"/>
    <property type="project" value="UniProtKB-SubCell"/>
</dbReference>
<evidence type="ECO:0000256" key="2">
    <source>
        <dbReference type="ARBA" id="ARBA00022475"/>
    </source>
</evidence>
<keyword evidence="13" id="KW-1185">Reference proteome</keyword>
<evidence type="ECO:0000256" key="3">
    <source>
        <dbReference type="ARBA" id="ARBA00022614"/>
    </source>
</evidence>
<dbReference type="GO" id="GO:0005524">
    <property type="term" value="F:ATP binding"/>
    <property type="evidence" value="ECO:0007669"/>
    <property type="project" value="UniProtKB-KW"/>
</dbReference>
<dbReference type="PANTHER" id="PTHR48056:SF81">
    <property type="entry name" value="RECEPTOR PROTEIN-TYROSINE KINASE CEPR1"/>
    <property type="match status" value="1"/>
</dbReference>
<dbReference type="FunFam" id="3.80.10.10:FF:000400">
    <property type="entry name" value="Nuclear pore complex protein NUP107"/>
    <property type="match status" value="1"/>
</dbReference>
<evidence type="ECO:0000313" key="13">
    <source>
        <dbReference type="Proteomes" id="UP000244005"/>
    </source>
</evidence>
<keyword evidence="9" id="KW-0325">Glycoprotein</keyword>
<keyword evidence="6" id="KW-0547">Nucleotide-binding</keyword>
<dbReference type="InterPro" id="IPR032675">
    <property type="entry name" value="LRR_dom_sf"/>
</dbReference>
<keyword evidence="7" id="KW-0067">ATP-binding</keyword>
<evidence type="ECO:0000256" key="10">
    <source>
        <dbReference type="SAM" id="SignalP"/>
    </source>
</evidence>
<dbReference type="FunFam" id="3.80.10.10:FF:000299">
    <property type="entry name" value="Piriformospora indica-insensitive protein 2"/>
    <property type="match status" value="1"/>
</dbReference>
<feature type="signal peptide" evidence="10">
    <location>
        <begin position="1"/>
        <end position="45"/>
    </location>
</feature>
<reference evidence="13" key="1">
    <citation type="journal article" date="2017" name="Cell">
        <title>Insights into land plant evolution garnered from the Marchantia polymorpha genome.</title>
        <authorList>
            <person name="Bowman J.L."/>
            <person name="Kohchi T."/>
            <person name="Yamato K.T."/>
            <person name="Jenkins J."/>
            <person name="Shu S."/>
            <person name="Ishizaki K."/>
            <person name="Yamaoka S."/>
            <person name="Nishihama R."/>
            <person name="Nakamura Y."/>
            <person name="Berger F."/>
            <person name="Adam C."/>
            <person name="Aki S.S."/>
            <person name="Althoff F."/>
            <person name="Araki T."/>
            <person name="Arteaga-Vazquez M.A."/>
            <person name="Balasubrmanian S."/>
            <person name="Barry K."/>
            <person name="Bauer D."/>
            <person name="Boehm C.R."/>
            <person name="Briginshaw L."/>
            <person name="Caballero-Perez J."/>
            <person name="Catarino B."/>
            <person name="Chen F."/>
            <person name="Chiyoda S."/>
            <person name="Chovatia M."/>
            <person name="Davies K.M."/>
            <person name="Delmans M."/>
            <person name="Demura T."/>
            <person name="Dierschke T."/>
            <person name="Dolan L."/>
            <person name="Dorantes-Acosta A.E."/>
            <person name="Eklund D.M."/>
            <person name="Florent S.N."/>
            <person name="Flores-Sandoval E."/>
            <person name="Fujiyama A."/>
            <person name="Fukuzawa H."/>
            <person name="Galik B."/>
            <person name="Grimanelli D."/>
            <person name="Grimwood J."/>
            <person name="Grossniklaus U."/>
            <person name="Hamada T."/>
            <person name="Haseloff J."/>
            <person name="Hetherington A.J."/>
            <person name="Higo A."/>
            <person name="Hirakawa Y."/>
            <person name="Hundley H.N."/>
            <person name="Ikeda Y."/>
            <person name="Inoue K."/>
            <person name="Inoue S.I."/>
            <person name="Ishida S."/>
            <person name="Jia Q."/>
            <person name="Kakita M."/>
            <person name="Kanazawa T."/>
            <person name="Kawai Y."/>
            <person name="Kawashima T."/>
            <person name="Kennedy M."/>
            <person name="Kinose K."/>
            <person name="Kinoshita T."/>
            <person name="Kohara Y."/>
            <person name="Koide E."/>
            <person name="Komatsu K."/>
            <person name="Kopischke S."/>
            <person name="Kubo M."/>
            <person name="Kyozuka J."/>
            <person name="Lagercrantz U."/>
            <person name="Lin S.S."/>
            <person name="Lindquist E."/>
            <person name="Lipzen A.M."/>
            <person name="Lu C.W."/>
            <person name="De Luna E."/>
            <person name="Martienssen R.A."/>
            <person name="Minamino N."/>
            <person name="Mizutani M."/>
            <person name="Mizutani M."/>
            <person name="Mochizuki N."/>
            <person name="Monte I."/>
            <person name="Mosher R."/>
            <person name="Nagasaki H."/>
            <person name="Nakagami H."/>
            <person name="Naramoto S."/>
            <person name="Nishitani K."/>
            <person name="Ohtani M."/>
            <person name="Okamoto T."/>
            <person name="Okumura M."/>
            <person name="Phillips J."/>
            <person name="Pollak B."/>
            <person name="Reinders A."/>
            <person name="Rovekamp M."/>
            <person name="Sano R."/>
            <person name="Sawa S."/>
            <person name="Schmid M.W."/>
            <person name="Shirakawa M."/>
            <person name="Solano R."/>
            <person name="Spunde A."/>
            <person name="Suetsugu N."/>
            <person name="Sugano S."/>
            <person name="Sugiyama A."/>
            <person name="Sun R."/>
            <person name="Suzuki Y."/>
            <person name="Takenaka M."/>
            <person name="Takezawa D."/>
            <person name="Tomogane H."/>
            <person name="Tsuzuki M."/>
            <person name="Ueda T."/>
            <person name="Umeda M."/>
            <person name="Ward J.M."/>
            <person name="Watanabe Y."/>
            <person name="Yazaki K."/>
            <person name="Yokoyama R."/>
            <person name="Yoshitake Y."/>
            <person name="Yotsui I."/>
            <person name="Zachgo S."/>
            <person name="Schmutz J."/>
        </authorList>
    </citation>
    <scope>NUCLEOTIDE SEQUENCE [LARGE SCALE GENOMIC DNA]</scope>
    <source>
        <strain evidence="13">Tak-1</strain>
    </source>
</reference>
<evidence type="ECO:0000256" key="9">
    <source>
        <dbReference type="ARBA" id="ARBA00023180"/>
    </source>
</evidence>
<dbReference type="InterPro" id="IPR013210">
    <property type="entry name" value="LRR_N_plant-typ"/>
</dbReference>
<feature type="chain" id="PRO_5015354400" description="Leucine-rich repeat-containing N-terminal plant-type domain-containing protein" evidence="10">
    <location>
        <begin position="46"/>
        <end position="595"/>
    </location>
</feature>
<sequence length="595" mass="66527">MHFHRRSTGRASVVSSPDLPALRERFRMLVILVLCCLQLSACAVGEEDTTFGEINRIETLDETLQDPDFDALAEWAGKEHGSIKIESVLPPAAASVGTHMGQQQAHGGPTSQRELQRLRLQDQAVDTSLTNGHEPLHRFQEESAHSRGISRTLLQDSFGEADALLQFKAEIENYADNALDGWTTGNRSTYCSWTRVICDDELHVISLNFSGLNMNGTLGPSLGKLEYLEDLDLSLNILVSELPVEWGRLQRLQTLNVHDNFLFGGVPAEYGNMSSLRVLNVGSQGEFFNGSIPEELGLLSELEVLALGALFNFDAKQEYDYYPSNKMRGPIPKSIANCTKLWYLDFFGNNYLTGPIPREYGQLLNLEYLSFEQNNFTGSIPSELGNLTKIKFLHLGKNALEREFPVELASLSELEFLNVANNFLTGSFLTVESTSWSRLEKLFINRNNFRGGFPRAVTAMTALTEFELLHNEFTGGLPENLGQLANLQVFDFGYNQLDGELPDSLNNCTQLFLLRASNNNLTGTLEPLRNLSLLHYLYALNNRLTGTLEPLRNLSQLRELEVWNNTLTGTLDPLRNLSLLVLLTVVDNRLTGTLE</sequence>
<dbReference type="Proteomes" id="UP000244005">
    <property type="component" value="Unassembled WGS sequence"/>
</dbReference>
<comment type="subcellular location">
    <subcellularLocation>
        <location evidence="1">Cell membrane</location>
    </subcellularLocation>
</comment>
<dbReference type="SUPFAM" id="SSF52058">
    <property type="entry name" value="L domain-like"/>
    <property type="match status" value="2"/>
</dbReference>
<keyword evidence="2" id="KW-1003">Cell membrane</keyword>
<dbReference type="InterPro" id="IPR001611">
    <property type="entry name" value="Leu-rich_rpt"/>
</dbReference>
<gene>
    <name evidence="12" type="ORF">MARPO_3765s0001</name>
</gene>
<keyword evidence="3" id="KW-0433">Leucine-rich repeat</keyword>